<protein>
    <recommendedName>
        <fullName evidence="1">AAA+ ATPase domain-containing protein</fullName>
    </recommendedName>
</protein>
<proteinExistence type="predicted"/>
<dbReference type="SMART" id="SM00382">
    <property type="entry name" value="AAA"/>
    <property type="match status" value="1"/>
</dbReference>
<accession>A0A6S6S2M6</accession>
<dbReference type="GO" id="GO:0016887">
    <property type="term" value="F:ATP hydrolysis activity"/>
    <property type="evidence" value="ECO:0007669"/>
    <property type="project" value="InterPro"/>
</dbReference>
<dbReference type="AlphaFoldDB" id="A0A6S6S2M6"/>
<sequence>MELVYLWVEEYKNIKRQGFNFSSKFICDYDEENNKLTIKDNSEHIPDFFGENINVTAIVGKNGSGKSSISEMILAKVPYRKHKKYIMVSFDKKKEKYSSYGNIKDFSPNVNITTLDIDLASSGVEICANNNRNYNHNIVYINGLNLDFRTSKKYEYSDDENNIFIPKYIIQYKNNLNIFKDKIFFYTFDKVRFFLKKFKSEELIEDINEFSKKYKDNKKIYEKLISLDEIDSFDNTIKKLLIRFCSLNNVTREDMDAVLDIESCFKIKQEYYPGIPKVFDIVDALKYLKMTEPQESIDIQNNTRHYFECDIEDENLNKLWIFENFFDISSFIGTKKENLPVFDLELYDSKKDMTYNLLSNGEKQYMRLLIEIISNRSAGDLSSSIEPKLYFFDEVETSLHPEWQKKIFNDIYNIFQIWQKNVHLIFLTHSPFLLSDIPKQNIIFLDTYNKKDDEVKNKKQKIGNCKVLNHDDVLARNQTFGANIHTLLSDSFFMEDGLMGEFAKGKINDVYNFIVNHKTDKIKTKEEAQDIINIIGEPLIQRELQQLFDKKFELSNMTIDDEISLLERKLNALKKIQNDTN</sequence>
<dbReference type="InterPro" id="IPR003959">
    <property type="entry name" value="ATPase_AAA_core"/>
</dbReference>
<dbReference type="Pfam" id="PF13304">
    <property type="entry name" value="AAA_21"/>
    <property type="match status" value="1"/>
</dbReference>
<dbReference type="SUPFAM" id="SSF52540">
    <property type="entry name" value="P-loop containing nucleoside triphosphate hydrolases"/>
    <property type="match status" value="1"/>
</dbReference>
<feature type="domain" description="AAA+ ATPase" evidence="1">
    <location>
        <begin position="52"/>
        <end position="449"/>
    </location>
</feature>
<dbReference type="EMBL" id="CACVAU010000012">
    <property type="protein sequence ID" value="CAA6803850.1"/>
    <property type="molecule type" value="Genomic_DNA"/>
</dbReference>
<name>A0A6S6S2M6_9BACT</name>
<gene>
    <name evidence="2" type="ORF">HELGO_WM31766</name>
</gene>
<organism evidence="2">
    <name type="scientific">uncultured Sulfurovum sp</name>
    <dbReference type="NCBI Taxonomy" id="269237"/>
    <lineage>
        <taxon>Bacteria</taxon>
        <taxon>Pseudomonadati</taxon>
        <taxon>Campylobacterota</taxon>
        <taxon>Epsilonproteobacteria</taxon>
        <taxon>Campylobacterales</taxon>
        <taxon>Sulfurovaceae</taxon>
        <taxon>Sulfurovum</taxon>
        <taxon>environmental samples</taxon>
    </lineage>
</organism>
<dbReference type="InterPro" id="IPR027417">
    <property type="entry name" value="P-loop_NTPase"/>
</dbReference>
<dbReference type="InterPro" id="IPR051396">
    <property type="entry name" value="Bact_Antivir_Def_Nuclease"/>
</dbReference>
<evidence type="ECO:0000259" key="1">
    <source>
        <dbReference type="SMART" id="SM00382"/>
    </source>
</evidence>
<dbReference type="PANTHER" id="PTHR43581:SF4">
    <property type="entry name" value="ATP_GTP PHOSPHATASE"/>
    <property type="match status" value="1"/>
</dbReference>
<evidence type="ECO:0000313" key="2">
    <source>
        <dbReference type="EMBL" id="CAA6803850.1"/>
    </source>
</evidence>
<dbReference type="InterPro" id="IPR003593">
    <property type="entry name" value="AAA+_ATPase"/>
</dbReference>
<dbReference type="GO" id="GO:0005524">
    <property type="term" value="F:ATP binding"/>
    <property type="evidence" value="ECO:0007669"/>
    <property type="project" value="InterPro"/>
</dbReference>
<dbReference type="Gene3D" id="3.40.50.300">
    <property type="entry name" value="P-loop containing nucleotide triphosphate hydrolases"/>
    <property type="match status" value="1"/>
</dbReference>
<dbReference type="PANTHER" id="PTHR43581">
    <property type="entry name" value="ATP/GTP PHOSPHATASE"/>
    <property type="match status" value="1"/>
</dbReference>
<reference evidence="2" key="1">
    <citation type="submission" date="2020-01" db="EMBL/GenBank/DDBJ databases">
        <authorList>
            <person name="Meier V. D."/>
            <person name="Meier V D."/>
        </authorList>
    </citation>
    <scope>NUCLEOTIDE SEQUENCE</scope>
    <source>
        <strain evidence="2">HLG_WM_MAG_05</strain>
    </source>
</reference>